<dbReference type="PIRSF" id="PIRSF037091">
    <property type="entry name" value="AP2_complex_alpha"/>
    <property type="match status" value="1"/>
</dbReference>
<dbReference type="PANTHER" id="PTHR22780">
    <property type="entry name" value="ADAPTIN, ALPHA/GAMMA/EPSILON"/>
    <property type="match status" value="1"/>
</dbReference>
<dbReference type="Gene3D" id="2.60.40.1230">
    <property type="match status" value="1"/>
</dbReference>
<evidence type="ECO:0000256" key="5">
    <source>
        <dbReference type="ARBA" id="ARBA00023136"/>
    </source>
</evidence>
<keyword evidence="4 7" id="KW-0653">Protein transport</keyword>
<evidence type="ECO:0000256" key="9">
    <source>
        <dbReference type="SAM" id="MobiDB-lite"/>
    </source>
</evidence>
<dbReference type="OrthoDB" id="28053at2759"/>
<dbReference type="Gene3D" id="3.30.310.10">
    <property type="entry name" value="TATA-Binding Protein"/>
    <property type="match status" value="1"/>
</dbReference>
<comment type="caution">
    <text evidence="11">The sequence shown here is derived from an EMBL/GenBank/DDBJ whole genome shotgun (WGS) entry which is preliminary data.</text>
</comment>
<dbReference type="AlphaFoldDB" id="A0A0L6UVC0"/>
<evidence type="ECO:0000256" key="2">
    <source>
        <dbReference type="ARBA" id="ARBA00022448"/>
    </source>
</evidence>
<dbReference type="InterPro" id="IPR009028">
    <property type="entry name" value="Coatomer/calthrin_app_sub_C"/>
</dbReference>
<keyword evidence="2 7" id="KW-0813">Transport</keyword>
<dbReference type="InterPro" id="IPR008152">
    <property type="entry name" value="Clathrin_a/b/g-adaptin_app_Ig"/>
</dbReference>
<dbReference type="Gene3D" id="1.25.10.10">
    <property type="entry name" value="Leucine-rich Repeat Variant"/>
    <property type="match status" value="1"/>
</dbReference>
<dbReference type="InterPro" id="IPR003164">
    <property type="entry name" value="Clathrin_a-adaptin_app_sub_C"/>
</dbReference>
<dbReference type="GO" id="GO:0035615">
    <property type="term" value="F:clathrin adaptor activity"/>
    <property type="evidence" value="ECO:0007669"/>
    <property type="project" value="InterPro"/>
</dbReference>
<dbReference type="InterPro" id="IPR011989">
    <property type="entry name" value="ARM-like"/>
</dbReference>
<dbReference type="GO" id="GO:0006886">
    <property type="term" value="P:intracellular protein transport"/>
    <property type="evidence" value="ECO:0007669"/>
    <property type="project" value="UniProtKB-UniRule"/>
</dbReference>
<dbReference type="Pfam" id="PF02883">
    <property type="entry name" value="Alpha_adaptinC2"/>
    <property type="match status" value="1"/>
</dbReference>
<evidence type="ECO:0000313" key="11">
    <source>
        <dbReference type="EMBL" id="KNZ51820.1"/>
    </source>
</evidence>
<reference evidence="11 12" key="1">
    <citation type="submission" date="2015-08" db="EMBL/GenBank/DDBJ databases">
        <title>Next Generation Sequencing and Analysis of the Genome of Puccinia sorghi L Schw, the Causal Agent of Maize Common Rust.</title>
        <authorList>
            <person name="Rochi L."/>
            <person name="Burguener G."/>
            <person name="Darino M."/>
            <person name="Turjanski A."/>
            <person name="Kreff E."/>
            <person name="Dieguez M.J."/>
            <person name="Sacco F."/>
        </authorList>
    </citation>
    <scope>NUCLEOTIDE SEQUENCE [LARGE SCALE GENOMIC DNA]</scope>
    <source>
        <strain evidence="11 12">RO10H11247</strain>
    </source>
</reference>
<dbReference type="Pfam" id="PF01602">
    <property type="entry name" value="Adaptin_N"/>
    <property type="match status" value="2"/>
</dbReference>
<dbReference type="InterPro" id="IPR050840">
    <property type="entry name" value="Adaptor_Complx_Large_Subunit"/>
</dbReference>
<keyword evidence="12" id="KW-1185">Reference proteome</keyword>
<dbReference type="STRING" id="27349.A0A0L6UVC0"/>
<dbReference type="Pfam" id="PF02296">
    <property type="entry name" value="Alpha_adaptin_C"/>
    <property type="match status" value="1"/>
</dbReference>
<feature type="region of interest" description="Disordered" evidence="9">
    <location>
        <begin position="699"/>
        <end position="751"/>
    </location>
</feature>
<gene>
    <name evidence="11" type="ORF">VP01_379g7</name>
</gene>
<evidence type="ECO:0000256" key="1">
    <source>
        <dbReference type="ARBA" id="ARBA00004277"/>
    </source>
</evidence>
<dbReference type="InterPro" id="IPR016024">
    <property type="entry name" value="ARM-type_fold"/>
</dbReference>
<comment type="function">
    <text evidence="7">Adaptins are components of the adaptor complexes which link clathrin to receptors in coated vesicles. Clathrin-associated protein complexes are believed to interact with the cytoplasmic tails of membrane proteins, leading to their selection and concentration.</text>
</comment>
<feature type="binding site" evidence="8">
    <location>
        <begin position="60"/>
        <end position="64"/>
    </location>
    <ligand>
        <name>a 1,2-diacyl-sn-glycero-3-phospho-(1D-myo-inositol-3,4,5-trisphosphate)</name>
        <dbReference type="ChEBI" id="CHEBI:57836"/>
    </ligand>
</feature>
<dbReference type="SUPFAM" id="SSF55711">
    <property type="entry name" value="Subdomain of clathrin and coatomer appendage domain"/>
    <property type="match status" value="1"/>
</dbReference>
<sequence length="1028" mass="115895">MPTEMRGLNQYIADLVGFRFVALDRACRVRELEEKRINKEMANIRQKFKDGNLDGYSKKKYLAKIVFTYILGYPVDIGHMEAVNLISSTKYSEKQIVLHHNYEEDLSMTSLLAHFQGYLALTLLMHENSDLVRLVINSIRKDLDGHEETNNCLALQAIANIGGKEMSESLLHDVYSLLISPISNSFVKKKAALTLLRLYRKNPEVFPISDWALRIVSLMVDSDMGVCLAVTSLVLTLAQDHLQEFSVCYQKAVDRLYNVRTKSNILSHFSLSGFHCTKIIVDLVTPTEYIYYKVPIPWLQCKLLRLLQYYPPTGREFTSHSFFFIGKKSSKLILMKQLCHRLKEDSTVAATLQIVLSTILDIAQEAPKNVQHSNAQNAVLFEAINLAIHLDPNSQLVSRSSVLLAGFILSKETNVRYLGLDTMSHLAARSDDLTVLKKHQDTIILSLRDKDISVRRRGLDLLYSMCDSTNAKVIVEELLRYLGISDYTLREELVLKVAILTEKFATEYEWYLNTVLKLMNIAGEHISDEVWYRIIQIVTNTEELQEYAMQKVFEYIHLPVCHEQMIKLAAYIMGEFGHLVANNEGLSPIEQFQVLHSKANHCSTSTRAMLLTTYLKWLNLFPEIRSQILEVFEKYSHVLDAELQQRACEYLAIAQLPDENLLQTVCDEMPPFPERESTLLTRLNKTQGETGDKRTWVIGGKEANKAKDENRLQGVPRKNSSSISNSGPIPLPPVASSSTSGGANADGGTTKLTQDLMNNLQLESTPRPAKPVEPPTTSVLTYGTEKQLIRLSYLSEGLLYEDVQLQIGLKSEYHGDHGQLTLYFGNKINAPLESLTLMVESDEPSALTVSLQSIPVNKIEPMTQVEQGVMVECKGPFGKLPILKVSYLAGSLQTLAIRLPIYLTKFLEPIPLNAATFFERWKQIGGPPREQQEIFKIKKTEDGEMMKSTKMAQLLTGMKLNILEQIDPNPNNLVGAGVLNTSANGKVGCLMRLEPNEKAHLARITVRTTNDLVSAELIKIITQPLKEI</sequence>
<dbReference type="VEuPathDB" id="FungiDB:VP01_379g7"/>
<dbReference type="SUPFAM" id="SSF48371">
    <property type="entry name" value="ARM repeat"/>
    <property type="match status" value="1"/>
</dbReference>
<evidence type="ECO:0000256" key="3">
    <source>
        <dbReference type="ARBA" id="ARBA00022583"/>
    </source>
</evidence>
<dbReference type="InterPro" id="IPR013041">
    <property type="entry name" value="Clathrin_app_Ig-like_sf"/>
</dbReference>
<dbReference type="InterPro" id="IPR012295">
    <property type="entry name" value="TBP_dom_sf"/>
</dbReference>
<feature type="binding site" evidence="8">
    <location>
        <position position="47"/>
    </location>
    <ligand>
        <name>a 1,2-diacyl-sn-glycero-3-phospho-(1D-myo-inositol-3,4,5-trisphosphate)</name>
        <dbReference type="ChEBI" id="CHEBI:57836"/>
    </ligand>
</feature>
<evidence type="ECO:0000256" key="7">
    <source>
        <dbReference type="PIRNR" id="PIRNR037091"/>
    </source>
</evidence>
<dbReference type="InterPro" id="IPR017104">
    <property type="entry name" value="AP2_complex_asu"/>
</dbReference>
<accession>A0A0L6UVC0</accession>
<evidence type="ECO:0000256" key="4">
    <source>
        <dbReference type="ARBA" id="ARBA00022927"/>
    </source>
</evidence>
<organism evidence="11 12">
    <name type="scientific">Puccinia sorghi</name>
    <dbReference type="NCBI Taxonomy" id="27349"/>
    <lineage>
        <taxon>Eukaryota</taxon>
        <taxon>Fungi</taxon>
        <taxon>Dikarya</taxon>
        <taxon>Basidiomycota</taxon>
        <taxon>Pucciniomycotina</taxon>
        <taxon>Pucciniomycetes</taxon>
        <taxon>Pucciniales</taxon>
        <taxon>Pucciniaceae</taxon>
        <taxon>Puccinia</taxon>
    </lineage>
</organism>
<feature type="binding site" evidence="8">
    <location>
        <position position="56"/>
    </location>
    <ligand>
        <name>a 1,2-diacyl-sn-glycero-3-phospho-(1D-myo-inositol-3,4,5-trisphosphate)</name>
        <dbReference type="ChEBI" id="CHEBI:57836"/>
    </ligand>
</feature>
<dbReference type="SMART" id="SM00809">
    <property type="entry name" value="Alpha_adaptinC2"/>
    <property type="match status" value="1"/>
</dbReference>
<comment type="subcellular location">
    <subcellularLocation>
        <location evidence="1">Membrane</location>
        <location evidence="1">Coated pit</location>
        <topology evidence="1">Peripheral membrane protein</topology>
        <orientation evidence="1">Cytoplasmic side</orientation>
    </subcellularLocation>
</comment>
<dbReference type="SUPFAM" id="SSF49348">
    <property type="entry name" value="Clathrin adaptor appendage domain"/>
    <property type="match status" value="1"/>
</dbReference>
<feature type="compositionally biased region" description="Basic and acidic residues" evidence="9">
    <location>
        <begin position="702"/>
        <end position="711"/>
    </location>
</feature>
<dbReference type="InterPro" id="IPR002553">
    <property type="entry name" value="Clathrin/coatomer_adapt-like_N"/>
</dbReference>
<evidence type="ECO:0000313" key="12">
    <source>
        <dbReference type="Proteomes" id="UP000037035"/>
    </source>
</evidence>
<dbReference type="EMBL" id="LAVV01008834">
    <property type="protein sequence ID" value="KNZ51820.1"/>
    <property type="molecule type" value="Genomic_DNA"/>
</dbReference>
<evidence type="ECO:0000256" key="8">
    <source>
        <dbReference type="PIRSR" id="PIRSR037091-1"/>
    </source>
</evidence>
<comment type="similarity">
    <text evidence="7">Belongs to the adaptor complexes large subunit family.</text>
</comment>
<keyword evidence="6 7" id="KW-0168">Coated pit</keyword>
<keyword evidence="5 7" id="KW-0472">Membrane</keyword>
<proteinExistence type="inferred from homology"/>
<feature type="binding site" evidence="8">
    <location>
        <begin position="6"/>
        <end position="7"/>
    </location>
    <ligand>
        <name>a 1,2-diacyl-sn-glycero-3-phospho-(1D-myo-inositol-3,4,5-trisphosphate)</name>
        <dbReference type="ChEBI" id="CHEBI:57836"/>
    </ligand>
</feature>
<dbReference type="GO" id="GO:0072583">
    <property type="term" value="P:clathrin-dependent endocytosis"/>
    <property type="evidence" value="ECO:0007669"/>
    <property type="project" value="InterPro"/>
</dbReference>
<evidence type="ECO:0000259" key="10">
    <source>
        <dbReference type="SMART" id="SM00809"/>
    </source>
</evidence>
<dbReference type="Proteomes" id="UP000037035">
    <property type="component" value="Unassembled WGS sequence"/>
</dbReference>
<name>A0A0L6UVC0_9BASI</name>
<feature type="domain" description="Clathrin adaptor alpha/beta/gamma-adaptin appendage Ig-like subdomain" evidence="10">
    <location>
        <begin position="789"/>
        <end position="900"/>
    </location>
</feature>
<dbReference type="GO" id="GO:0030122">
    <property type="term" value="C:AP-2 adaptor complex"/>
    <property type="evidence" value="ECO:0007669"/>
    <property type="project" value="InterPro"/>
</dbReference>
<feature type="compositionally biased region" description="Low complexity" evidence="9">
    <location>
        <begin position="716"/>
        <end position="728"/>
    </location>
</feature>
<evidence type="ECO:0000256" key="6">
    <source>
        <dbReference type="ARBA" id="ARBA00023176"/>
    </source>
</evidence>
<protein>
    <recommendedName>
        <fullName evidence="7">AP-2 complex subunit alpha</fullName>
    </recommendedName>
</protein>
<keyword evidence="3 7" id="KW-0254">Endocytosis</keyword>